<name>A0AAU7UF42_9DEIO</name>
<gene>
    <name evidence="2" type="ORF">ABOD76_12225</name>
</gene>
<organism evidence="2">
    <name type="scientific">Deinococcus sonorensis KR-87</name>
    <dbReference type="NCBI Taxonomy" id="694439"/>
    <lineage>
        <taxon>Bacteria</taxon>
        <taxon>Thermotogati</taxon>
        <taxon>Deinococcota</taxon>
        <taxon>Deinococci</taxon>
        <taxon>Deinococcales</taxon>
        <taxon>Deinococcaceae</taxon>
        <taxon>Deinococcus</taxon>
    </lineage>
</organism>
<dbReference type="EMBL" id="CP158299">
    <property type="protein sequence ID" value="XBV87036.1"/>
    <property type="molecule type" value="Genomic_DNA"/>
</dbReference>
<sequence length="323" mass="36711">MSFTDTLKAGGWSIPPLRSEEHIRKYSTTGDILAYKRCKRQYGIFGVRGFAPSSDTQAYFGTLTHDVLDAINREYKVTGKIPAEADIQVLVDQAHDRLWRSGVRPYNASWQRERVALLISRFVELAGHSFFKHVQETEYQLERAMTTPNGQPYVLSGVVDVLAGAVCEDLELPFPTHHDDVEIWDYKSGRRPKKGDPALRDYEFQMRMYARIYELRTGRPPARCVLVFLGELADDDSYKAAKGKAYRFPELFYPVHPDPARVHEVETDFHDTVDAIEVERALAYSAQWTAPTTPVDEQTCEACDLRPNCASYPKGAKLRAEAL</sequence>
<protein>
    <submittedName>
        <fullName evidence="2">PD-(D/E)XK nuclease family protein</fullName>
    </submittedName>
</protein>
<dbReference type="Gene3D" id="3.90.320.10">
    <property type="match status" value="1"/>
</dbReference>
<dbReference type="Pfam" id="PF12705">
    <property type="entry name" value="PDDEXK_1"/>
    <property type="match status" value="1"/>
</dbReference>
<reference evidence="2" key="1">
    <citation type="submission" date="2024-06" db="EMBL/GenBank/DDBJ databases">
        <title>Draft Genome Sequence of Deinococcus sonorensis Type Strain KR-87, a Biofilm Producing Representative of the Genus Deinococcus.</title>
        <authorList>
            <person name="Boren L.S."/>
            <person name="Grosso R.A."/>
            <person name="Hugenberg-Cox A.N."/>
            <person name="Hill J.T.E."/>
            <person name="Albert C.M."/>
            <person name="Tuohy J.M."/>
        </authorList>
    </citation>
    <scope>NUCLEOTIDE SEQUENCE</scope>
    <source>
        <strain evidence="2">KR-87</strain>
    </source>
</reference>
<feature type="domain" description="PD-(D/E)XK endonuclease-like" evidence="1">
    <location>
        <begin position="34"/>
        <end position="309"/>
    </location>
</feature>
<proteinExistence type="predicted"/>
<dbReference type="RefSeq" id="WP_350245143.1">
    <property type="nucleotide sequence ID" value="NZ_CP158299.1"/>
</dbReference>
<dbReference type="KEGG" id="dsc:ABOD76_12225"/>
<evidence type="ECO:0000259" key="1">
    <source>
        <dbReference type="Pfam" id="PF12705"/>
    </source>
</evidence>
<dbReference type="InterPro" id="IPR038726">
    <property type="entry name" value="PDDEXK_AddAB-type"/>
</dbReference>
<evidence type="ECO:0000313" key="2">
    <source>
        <dbReference type="EMBL" id="XBV87036.1"/>
    </source>
</evidence>
<accession>A0AAU7UF42</accession>
<dbReference type="InterPro" id="IPR011604">
    <property type="entry name" value="PDDEXK-like_dom_sf"/>
</dbReference>
<dbReference type="AlphaFoldDB" id="A0AAU7UF42"/>